<keyword evidence="3 5" id="KW-0687">Ribonucleoprotein</keyword>
<dbReference type="Gene3D" id="1.10.287.310">
    <property type="match status" value="1"/>
</dbReference>
<dbReference type="Proteomes" id="UP000654482">
    <property type="component" value="Unassembled WGS sequence"/>
</dbReference>
<dbReference type="CDD" id="cd00427">
    <property type="entry name" value="Ribosomal_L29_HIP"/>
    <property type="match status" value="1"/>
</dbReference>
<dbReference type="PANTHER" id="PTHR10916:SF0">
    <property type="entry name" value="LARGE RIBOSOMAL SUBUNIT PROTEIN UL29C"/>
    <property type="match status" value="1"/>
</dbReference>
<evidence type="ECO:0000256" key="6">
    <source>
        <dbReference type="SAM" id="MobiDB-lite"/>
    </source>
</evidence>
<keyword evidence="8" id="KW-1185">Reference proteome</keyword>
<dbReference type="RefSeq" id="WP_194028883.1">
    <property type="nucleotide sequence ID" value="NZ_JADEWZ010000009.1"/>
</dbReference>
<feature type="region of interest" description="Disordered" evidence="6">
    <location>
        <begin position="62"/>
        <end position="89"/>
    </location>
</feature>
<dbReference type="InterPro" id="IPR036049">
    <property type="entry name" value="Ribosomal_uL29_sf"/>
</dbReference>
<evidence type="ECO:0000256" key="4">
    <source>
        <dbReference type="ARBA" id="ARBA00035204"/>
    </source>
</evidence>
<evidence type="ECO:0000313" key="7">
    <source>
        <dbReference type="EMBL" id="MBE9115789.1"/>
    </source>
</evidence>
<dbReference type="AlphaFoldDB" id="A0A8J7J1H9"/>
<evidence type="ECO:0000256" key="1">
    <source>
        <dbReference type="ARBA" id="ARBA00009254"/>
    </source>
</evidence>
<dbReference type="Pfam" id="PF00831">
    <property type="entry name" value="Ribosomal_L29"/>
    <property type="match status" value="1"/>
</dbReference>
<sequence>MALPKIEEARNLSDEALADAIVAAKRQLFELRLQKATRQMEKTHEFKHTRHKIAQLLTVERERQRAAEQSEVTTAAQPEIADTPVAEEE</sequence>
<dbReference type="InterPro" id="IPR050063">
    <property type="entry name" value="Ribosomal_protein_uL29"/>
</dbReference>
<keyword evidence="2 5" id="KW-0689">Ribosomal protein</keyword>
<dbReference type="HAMAP" id="MF_00374">
    <property type="entry name" value="Ribosomal_uL29"/>
    <property type="match status" value="1"/>
</dbReference>
<proteinExistence type="inferred from homology"/>
<comment type="caution">
    <text evidence="7">The sequence shown here is derived from an EMBL/GenBank/DDBJ whole genome shotgun (WGS) entry which is preliminary data.</text>
</comment>
<dbReference type="GO" id="GO:0006412">
    <property type="term" value="P:translation"/>
    <property type="evidence" value="ECO:0007669"/>
    <property type="project" value="UniProtKB-UniRule"/>
</dbReference>
<dbReference type="GO" id="GO:0022625">
    <property type="term" value="C:cytosolic large ribosomal subunit"/>
    <property type="evidence" value="ECO:0007669"/>
    <property type="project" value="TreeGrafter"/>
</dbReference>
<dbReference type="PANTHER" id="PTHR10916">
    <property type="entry name" value="60S RIBOSOMAL PROTEIN L35/50S RIBOSOMAL PROTEIN L29"/>
    <property type="match status" value="1"/>
</dbReference>
<dbReference type="NCBIfam" id="TIGR00012">
    <property type="entry name" value="L29"/>
    <property type="match status" value="1"/>
</dbReference>
<evidence type="ECO:0000256" key="3">
    <source>
        <dbReference type="ARBA" id="ARBA00023274"/>
    </source>
</evidence>
<evidence type="ECO:0000256" key="5">
    <source>
        <dbReference type="HAMAP-Rule" id="MF_00374"/>
    </source>
</evidence>
<gene>
    <name evidence="5" type="primary">rpmC</name>
    <name evidence="5" type="synonym">rpl29</name>
    <name evidence="7" type="ORF">IQ249_07780</name>
</gene>
<comment type="similarity">
    <text evidence="1 5">Belongs to the universal ribosomal protein uL29 family.</text>
</comment>
<accession>A0A8J7J1H9</accession>
<dbReference type="SUPFAM" id="SSF46561">
    <property type="entry name" value="Ribosomal protein L29 (L29p)"/>
    <property type="match status" value="1"/>
</dbReference>
<dbReference type="GO" id="GO:0003735">
    <property type="term" value="F:structural constituent of ribosome"/>
    <property type="evidence" value="ECO:0007669"/>
    <property type="project" value="InterPro"/>
</dbReference>
<dbReference type="InterPro" id="IPR001854">
    <property type="entry name" value="Ribosomal_uL29"/>
</dbReference>
<organism evidence="7 8">
    <name type="scientific">Lusitaniella coriacea LEGE 07157</name>
    <dbReference type="NCBI Taxonomy" id="945747"/>
    <lineage>
        <taxon>Bacteria</taxon>
        <taxon>Bacillati</taxon>
        <taxon>Cyanobacteriota</taxon>
        <taxon>Cyanophyceae</taxon>
        <taxon>Spirulinales</taxon>
        <taxon>Lusitaniellaceae</taxon>
        <taxon>Lusitaniella</taxon>
    </lineage>
</organism>
<name>A0A8J7J1H9_9CYAN</name>
<protein>
    <recommendedName>
        <fullName evidence="4 5">Large ribosomal subunit protein uL29</fullName>
    </recommendedName>
</protein>
<dbReference type="EMBL" id="JADEWZ010000009">
    <property type="protein sequence ID" value="MBE9115789.1"/>
    <property type="molecule type" value="Genomic_DNA"/>
</dbReference>
<evidence type="ECO:0000313" key="8">
    <source>
        <dbReference type="Proteomes" id="UP000654482"/>
    </source>
</evidence>
<evidence type="ECO:0000256" key="2">
    <source>
        <dbReference type="ARBA" id="ARBA00022980"/>
    </source>
</evidence>
<reference evidence="7" key="1">
    <citation type="submission" date="2020-10" db="EMBL/GenBank/DDBJ databases">
        <authorList>
            <person name="Castelo-Branco R."/>
            <person name="Eusebio N."/>
            <person name="Adriana R."/>
            <person name="Vieira A."/>
            <person name="Brugerolle De Fraissinette N."/>
            <person name="Rezende De Castro R."/>
            <person name="Schneider M.P."/>
            <person name="Vasconcelos V."/>
            <person name="Leao P.N."/>
        </authorList>
    </citation>
    <scope>NUCLEOTIDE SEQUENCE</scope>
    <source>
        <strain evidence="7">LEGE 07157</strain>
    </source>
</reference>